<protein>
    <recommendedName>
        <fullName evidence="1">pyridoxal kinase</fullName>
        <ecNumber evidence="1">2.7.1.35</ecNumber>
    </recommendedName>
</protein>
<evidence type="ECO:0000256" key="4">
    <source>
        <dbReference type="ARBA" id="ARBA00022777"/>
    </source>
</evidence>
<name>A0A0A7G286_9CLOT</name>
<reference evidence="7 8" key="1">
    <citation type="journal article" date="2015" name="Infect. Genet. Evol.">
        <title>Genomic sequences of six botulinum neurotoxin-producing strains representing three clostridial species illustrate the mobility and diversity of botulinum neurotoxin genes.</title>
        <authorList>
            <person name="Smith T.J."/>
            <person name="Hill K.K."/>
            <person name="Xie G."/>
            <person name="Foley B.T."/>
            <person name="Williamson C.H."/>
            <person name="Foster J.T."/>
            <person name="Johnson S.L."/>
            <person name="Chertkov O."/>
            <person name="Teshima H."/>
            <person name="Gibbons H.S."/>
            <person name="Johnsky L.A."/>
            <person name="Karavis M.A."/>
            <person name="Smith L.A."/>
        </authorList>
    </citation>
    <scope>NUCLEOTIDE SEQUENCE [LARGE SCALE GENOMIC DNA]</scope>
    <source>
        <strain evidence="7">Sullivan</strain>
    </source>
</reference>
<dbReference type="InterPro" id="IPR029056">
    <property type="entry name" value="Ribokinase-like"/>
</dbReference>
<keyword evidence="3" id="KW-0547">Nucleotide-binding</keyword>
<evidence type="ECO:0000256" key="1">
    <source>
        <dbReference type="ARBA" id="ARBA00012104"/>
    </source>
</evidence>
<keyword evidence="2" id="KW-0808">Transferase</keyword>
<evidence type="ECO:0000313" key="7">
    <source>
        <dbReference type="EMBL" id="AIY85131.1"/>
    </source>
</evidence>
<dbReference type="Pfam" id="PF08543">
    <property type="entry name" value="Phos_pyr_kin"/>
    <property type="match status" value="1"/>
</dbReference>
<dbReference type="GO" id="GO:0009443">
    <property type="term" value="P:pyridoxal 5'-phosphate salvage"/>
    <property type="evidence" value="ECO:0007669"/>
    <property type="project" value="InterPro"/>
</dbReference>
<dbReference type="Proteomes" id="UP000030635">
    <property type="component" value="Chromosome"/>
</dbReference>
<proteinExistence type="predicted"/>
<dbReference type="PANTHER" id="PTHR10534">
    <property type="entry name" value="PYRIDOXAL KINASE"/>
    <property type="match status" value="1"/>
</dbReference>
<dbReference type="RefSeq" id="WP_039314565.1">
    <property type="nucleotide sequence ID" value="NZ_CP006905.1"/>
</dbReference>
<dbReference type="KEGG" id="cbv:U729_2095"/>
<accession>A0A0A7G286</accession>
<organism evidence="7 8">
    <name type="scientific">Clostridium baratii str. Sullivan</name>
    <dbReference type="NCBI Taxonomy" id="1415775"/>
    <lineage>
        <taxon>Bacteria</taxon>
        <taxon>Bacillati</taxon>
        <taxon>Bacillota</taxon>
        <taxon>Clostridia</taxon>
        <taxon>Eubacteriales</taxon>
        <taxon>Clostridiaceae</taxon>
        <taxon>Clostridium</taxon>
    </lineage>
</organism>
<keyword evidence="8" id="KW-1185">Reference proteome</keyword>
<dbReference type="PANTHER" id="PTHR10534:SF2">
    <property type="entry name" value="PYRIDOXAL KINASE"/>
    <property type="match status" value="1"/>
</dbReference>
<keyword evidence="5" id="KW-0067">ATP-binding</keyword>
<evidence type="ECO:0000256" key="3">
    <source>
        <dbReference type="ARBA" id="ARBA00022741"/>
    </source>
</evidence>
<dbReference type="OrthoDB" id="9800808at2"/>
<evidence type="ECO:0000259" key="6">
    <source>
        <dbReference type="Pfam" id="PF08543"/>
    </source>
</evidence>
<evidence type="ECO:0000256" key="5">
    <source>
        <dbReference type="ARBA" id="ARBA00022840"/>
    </source>
</evidence>
<evidence type="ECO:0000256" key="2">
    <source>
        <dbReference type="ARBA" id="ARBA00022679"/>
    </source>
</evidence>
<feature type="domain" description="Pyridoxamine kinase/Phosphomethylpyrimidine kinase" evidence="6">
    <location>
        <begin position="42"/>
        <end position="255"/>
    </location>
</feature>
<dbReference type="NCBIfam" id="NF005491">
    <property type="entry name" value="PRK07105.1"/>
    <property type="match status" value="1"/>
</dbReference>
<dbReference type="GO" id="GO:0005829">
    <property type="term" value="C:cytosol"/>
    <property type="evidence" value="ECO:0007669"/>
    <property type="project" value="TreeGrafter"/>
</dbReference>
<dbReference type="InterPro" id="IPR004625">
    <property type="entry name" value="PyrdxlKinase"/>
</dbReference>
<dbReference type="eggNOG" id="COG2240">
    <property type="taxonomic scope" value="Bacteria"/>
</dbReference>
<sequence>MKKPIKRALVIHSLCSVGKASLTNIMPIMSIRGIEVCPIPSVVLSSHTGGFQDIAKLDSKNFIKEATKSLDENGIDFDLNFIGYLGTIDKVKDTIEYLKREVTGVTIVDTIFGDNYKLYSGFTLEYVDELKNLIKLSDVITPNFTEALYLTNREIKDNYTEDEIIDIIKDLKKIGAKNIIITSVPSDEECIGIAVCDGDKISIIHHEKLEKSYGGTGDIFTAVLCTEILKGTSIMEAVNYSSLFVKECIKESMKYDYPSREGVLLEKQLYKLL</sequence>
<dbReference type="Gene3D" id="3.40.1190.20">
    <property type="match status" value="1"/>
</dbReference>
<dbReference type="STRING" id="1561.NPD11_924"/>
<dbReference type="EC" id="2.7.1.35" evidence="1"/>
<dbReference type="GO" id="GO:0008478">
    <property type="term" value="F:pyridoxal kinase activity"/>
    <property type="evidence" value="ECO:0007669"/>
    <property type="project" value="UniProtKB-EC"/>
</dbReference>
<dbReference type="EMBL" id="CP006905">
    <property type="protein sequence ID" value="AIY85131.1"/>
    <property type="molecule type" value="Genomic_DNA"/>
</dbReference>
<evidence type="ECO:0000313" key="8">
    <source>
        <dbReference type="Proteomes" id="UP000030635"/>
    </source>
</evidence>
<keyword evidence="4 7" id="KW-0418">Kinase</keyword>
<dbReference type="HOGENOM" id="CLU_046496_2_0_9"/>
<gene>
    <name evidence="7" type="ORF">U729_2095</name>
</gene>
<dbReference type="InterPro" id="IPR013749">
    <property type="entry name" value="PM/HMP-P_kinase-1"/>
</dbReference>
<dbReference type="GO" id="GO:0005524">
    <property type="term" value="F:ATP binding"/>
    <property type="evidence" value="ECO:0007669"/>
    <property type="project" value="UniProtKB-KW"/>
</dbReference>
<dbReference type="SUPFAM" id="SSF53613">
    <property type="entry name" value="Ribokinase-like"/>
    <property type="match status" value="1"/>
</dbReference>
<dbReference type="AlphaFoldDB" id="A0A0A7G286"/>